<name>A0A9D4Z5S6_ADICA</name>
<dbReference type="AlphaFoldDB" id="A0A9D4Z5S6"/>
<proteinExistence type="predicted"/>
<accession>A0A9D4Z5S6</accession>
<organism evidence="1 2">
    <name type="scientific">Adiantum capillus-veneris</name>
    <name type="common">Maidenhair fern</name>
    <dbReference type="NCBI Taxonomy" id="13818"/>
    <lineage>
        <taxon>Eukaryota</taxon>
        <taxon>Viridiplantae</taxon>
        <taxon>Streptophyta</taxon>
        <taxon>Embryophyta</taxon>
        <taxon>Tracheophyta</taxon>
        <taxon>Polypodiopsida</taxon>
        <taxon>Polypodiidae</taxon>
        <taxon>Polypodiales</taxon>
        <taxon>Pteridineae</taxon>
        <taxon>Pteridaceae</taxon>
        <taxon>Vittarioideae</taxon>
        <taxon>Adiantum</taxon>
    </lineage>
</organism>
<keyword evidence="2" id="KW-1185">Reference proteome</keyword>
<reference evidence="1" key="1">
    <citation type="submission" date="2021-01" db="EMBL/GenBank/DDBJ databases">
        <title>Adiantum capillus-veneris genome.</title>
        <authorList>
            <person name="Fang Y."/>
            <person name="Liao Q."/>
        </authorList>
    </citation>
    <scope>NUCLEOTIDE SEQUENCE</scope>
    <source>
        <strain evidence="1">H3</strain>
        <tissue evidence="1">Leaf</tissue>
    </source>
</reference>
<comment type="caution">
    <text evidence="1">The sequence shown here is derived from an EMBL/GenBank/DDBJ whole genome shotgun (WGS) entry which is preliminary data.</text>
</comment>
<evidence type="ECO:0000313" key="2">
    <source>
        <dbReference type="Proteomes" id="UP000886520"/>
    </source>
</evidence>
<dbReference type="Proteomes" id="UP000886520">
    <property type="component" value="Chromosome 23"/>
</dbReference>
<dbReference type="EMBL" id="JABFUD020000023">
    <property type="protein sequence ID" value="KAI5061567.1"/>
    <property type="molecule type" value="Genomic_DNA"/>
</dbReference>
<evidence type="ECO:0000313" key="1">
    <source>
        <dbReference type="EMBL" id="KAI5061567.1"/>
    </source>
</evidence>
<protein>
    <submittedName>
        <fullName evidence="1">Uncharacterized protein</fullName>
    </submittedName>
</protein>
<feature type="non-terminal residue" evidence="1">
    <location>
        <position position="139"/>
    </location>
</feature>
<gene>
    <name evidence="1" type="ORF">GOP47_0024072</name>
</gene>
<sequence length="139" mass="14827">MAIPSAPLFSYDAPHNAPQLTPSLAGPSVAQCPSPHGVVTLEVNRFEKNLHCHAVFFLLMQVASWPLSLPEDGAPFMPTRIHLSQLTALQPPQPSVLKTPAPLMATGYSHAKLSTTFMPAPCSPWRLLSPFSSGGPCSS</sequence>